<dbReference type="Proteomes" id="UP001497453">
    <property type="component" value="Chromosome 3"/>
</dbReference>
<evidence type="ECO:0000256" key="4">
    <source>
        <dbReference type="ARBA" id="ARBA00023136"/>
    </source>
</evidence>
<sequence length="465" mass="50180">MTSEESPLLASPTAEIQHEALYSRYSRPRKRAIVAIVSLSGLIPLFVSGSFIPSIPQIARDLETTGAVISLAVSVSLLTNSIGTLLWARYAGYYGRRPVYLCSLSSMCFGSLGVAAAWNIPSLLAFRVVQAFGTSSGLSVGMAVIADIYKLEERGTASGIFWGAVLLGPALAPVAGGVAAHYYSWRLMQAILCGFGFVMLLVTFFWLPETSHPGTRGVDKLIQVEGKPKWVWLNPFTSLAILQSPNITLLALATAFVLITDYVLLMPMAYTIGARYNITNEALIGACFIPDGLGSMVGAPIAGWISDYQVVKGRKRRGGEWVPEDRLRGLWFAAAILAPISVLSFSLVIRYIDNVPLGVVLALICLFFNGMGVDMVFGPISTYYVDILHSRSADVMAATMAFRGTILGLSSGTFLPLVDNIGVVPTNAIAAVLAWTGYLMIWSVIRYGGRMRAYVDIGFSTVRDN</sequence>
<feature type="transmembrane region" description="Helical" evidence="5">
    <location>
        <begin position="32"/>
        <end position="55"/>
    </location>
</feature>
<keyword evidence="3 5" id="KW-1133">Transmembrane helix</keyword>
<keyword evidence="2 5" id="KW-0812">Transmembrane</keyword>
<feature type="transmembrane region" description="Helical" evidence="5">
    <location>
        <begin position="99"/>
        <end position="118"/>
    </location>
</feature>
<feature type="transmembrane region" description="Helical" evidence="5">
    <location>
        <begin position="397"/>
        <end position="418"/>
    </location>
</feature>
<feature type="transmembrane region" description="Helical" evidence="5">
    <location>
        <begin position="189"/>
        <end position="207"/>
    </location>
</feature>
<gene>
    <name evidence="7" type="ORF">GFSPODELE1_LOCUS4403</name>
</gene>
<dbReference type="PANTHER" id="PTHR23502">
    <property type="entry name" value="MAJOR FACILITATOR SUPERFAMILY"/>
    <property type="match status" value="1"/>
</dbReference>
<feature type="transmembrane region" description="Helical" evidence="5">
    <location>
        <begin position="358"/>
        <end position="385"/>
    </location>
</feature>
<evidence type="ECO:0000256" key="5">
    <source>
        <dbReference type="SAM" id="Phobius"/>
    </source>
</evidence>
<dbReference type="Gene3D" id="1.20.1250.20">
    <property type="entry name" value="MFS general substrate transporter like domains"/>
    <property type="match status" value="1"/>
</dbReference>
<feature type="domain" description="Major facilitator superfamily (MFS) profile" evidence="6">
    <location>
        <begin position="33"/>
        <end position="449"/>
    </location>
</feature>
<keyword evidence="4 5" id="KW-0472">Membrane</keyword>
<feature type="transmembrane region" description="Helical" evidence="5">
    <location>
        <begin position="282"/>
        <end position="306"/>
    </location>
</feature>
<feature type="transmembrane region" description="Helical" evidence="5">
    <location>
        <begin position="247"/>
        <end position="270"/>
    </location>
</feature>
<dbReference type="InterPro" id="IPR011701">
    <property type="entry name" value="MFS"/>
</dbReference>
<feature type="transmembrane region" description="Helical" evidence="5">
    <location>
        <begin position="160"/>
        <end position="183"/>
    </location>
</feature>
<proteinExistence type="predicted"/>
<organism evidence="7 8">
    <name type="scientific">Somion occarium</name>
    <dbReference type="NCBI Taxonomy" id="3059160"/>
    <lineage>
        <taxon>Eukaryota</taxon>
        <taxon>Fungi</taxon>
        <taxon>Dikarya</taxon>
        <taxon>Basidiomycota</taxon>
        <taxon>Agaricomycotina</taxon>
        <taxon>Agaricomycetes</taxon>
        <taxon>Polyporales</taxon>
        <taxon>Cerrenaceae</taxon>
        <taxon>Somion</taxon>
    </lineage>
</organism>
<evidence type="ECO:0000313" key="8">
    <source>
        <dbReference type="Proteomes" id="UP001497453"/>
    </source>
</evidence>
<dbReference type="SUPFAM" id="SSF103473">
    <property type="entry name" value="MFS general substrate transporter"/>
    <property type="match status" value="1"/>
</dbReference>
<comment type="subcellular location">
    <subcellularLocation>
        <location evidence="1">Membrane</location>
        <topology evidence="1">Multi-pass membrane protein</topology>
    </subcellularLocation>
</comment>
<keyword evidence="8" id="KW-1185">Reference proteome</keyword>
<feature type="transmembrane region" description="Helical" evidence="5">
    <location>
        <begin position="327"/>
        <end position="352"/>
    </location>
</feature>
<dbReference type="PROSITE" id="PS50850">
    <property type="entry name" value="MFS"/>
    <property type="match status" value="1"/>
</dbReference>
<feature type="transmembrane region" description="Helical" evidence="5">
    <location>
        <begin position="67"/>
        <end position="87"/>
    </location>
</feature>
<dbReference type="EMBL" id="OZ037946">
    <property type="protein sequence ID" value="CAL1703106.1"/>
    <property type="molecule type" value="Genomic_DNA"/>
</dbReference>
<evidence type="ECO:0000256" key="3">
    <source>
        <dbReference type="ARBA" id="ARBA00022989"/>
    </source>
</evidence>
<feature type="transmembrane region" description="Helical" evidence="5">
    <location>
        <begin position="124"/>
        <end position="148"/>
    </location>
</feature>
<feature type="transmembrane region" description="Helical" evidence="5">
    <location>
        <begin position="424"/>
        <end position="445"/>
    </location>
</feature>
<accession>A0ABP1D5E1</accession>
<dbReference type="InterPro" id="IPR036259">
    <property type="entry name" value="MFS_trans_sf"/>
</dbReference>
<evidence type="ECO:0000313" key="7">
    <source>
        <dbReference type="EMBL" id="CAL1703106.1"/>
    </source>
</evidence>
<dbReference type="PANTHER" id="PTHR23502:SF64">
    <property type="entry name" value="TRANSPORTER, PUTATIVE (AFU_ORTHOLOGUE AFUA_3G11760)-RELATED"/>
    <property type="match status" value="1"/>
</dbReference>
<evidence type="ECO:0000256" key="2">
    <source>
        <dbReference type="ARBA" id="ARBA00022692"/>
    </source>
</evidence>
<dbReference type="Pfam" id="PF07690">
    <property type="entry name" value="MFS_1"/>
    <property type="match status" value="1"/>
</dbReference>
<reference evidence="8" key="1">
    <citation type="submission" date="2024-04" db="EMBL/GenBank/DDBJ databases">
        <authorList>
            <person name="Shaw F."/>
            <person name="Minotto A."/>
        </authorList>
    </citation>
    <scope>NUCLEOTIDE SEQUENCE [LARGE SCALE GENOMIC DNA]</scope>
</reference>
<evidence type="ECO:0000259" key="6">
    <source>
        <dbReference type="PROSITE" id="PS50850"/>
    </source>
</evidence>
<evidence type="ECO:0000256" key="1">
    <source>
        <dbReference type="ARBA" id="ARBA00004141"/>
    </source>
</evidence>
<dbReference type="InterPro" id="IPR020846">
    <property type="entry name" value="MFS_dom"/>
</dbReference>
<name>A0ABP1D5E1_9APHY</name>
<protein>
    <recommendedName>
        <fullName evidence="6">Major facilitator superfamily (MFS) profile domain-containing protein</fullName>
    </recommendedName>
</protein>